<evidence type="ECO:0000256" key="3">
    <source>
        <dbReference type="ARBA" id="ARBA00007811"/>
    </source>
</evidence>
<evidence type="ECO:0000256" key="8">
    <source>
        <dbReference type="ARBA" id="ARBA00022989"/>
    </source>
</evidence>
<evidence type="ECO:0000256" key="4">
    <source>
        <dbReference type="ARBA" id="ARBA00013122"/>
    </source>
</evidence>
<comment type="similarity">
    <text evidence="3">Belongs to the very long-chain fatty acids dehydratase HACD family.</text>
</comment>
<keyword evidence="6 14" id="KW-0812">Transmembrane</keyword>
<reference evidence="15 16" key="1">
    <citation type="journal article" date="2018" name="PLoS ONE">
        <title>The draft genome of Kipferlia bialata reveals reductive genome evolution in fornicate parasites.</title>
        <authorList>
            <person name="Tanifuji G."/>
            <person name="Takabayashi S."/>
            <person name="Kume K."/>
            <person name="Takagi M."/>
            <person name="Nakayama T."/>
            <person name="Kamikawa R."/>
            <person name="Inagaki Y."/>
            <person name="Hashimoto T."/>
        </authorList>
    </citation>
    <scope>NUCLEOTIDE SEQUENCE [LARGE SCALE GENOMIC DNA]</scope>
    <source>
        <strain evidence="15">NY0173</strain>
    </source>
</reference>
<keyword evidence="9" id="KW-0443">Lipid metabolism</keyword>
<keyword evidence="12" id="KW-0456">Lyase</keyword>
<organism evidence="15 16">
    <name type="scientific">Kipferlia bialata</name>
    <dbReference type="NCBI Taxonomy" id="797122"/>
    <lineage>
        <taxon>Eukaryota</taxon>
        <taxon>Metamonada</taxon>
        <taxon>Carpediemonas-like organisms</taxon>
        <taxon>Kipferlia</taxon>
    </lineage>
</organism>
<dbReference type="OrthoDB" id="46988at2759"/>
<dbReference type="EMBL" id="BDIP01004162">
    <property type="protein sequence ID" value="GIQ88546.1"/>
    <property type="molecule type" value="Genomic_DNA"/>
</dbReference>
<dbReference type="GO" id="GO:0102158">
    <property type="term" value="F:very-long-chain (3R)-3-hydroxyacyl-CoA dehydratase activity"/>
    <property type="evidence" value="ECO:0007669"/>
    <property type="project" value="UniProtKB-EC"/>
</dbReference>
<feature type="transmembrane region" description="Helical" evidence="14">
    <location>
        <begin position="12"/>
        <end position="30"/>
    </location>
</feature>
<evidence type="ECO:0000256" key="13">
    <source>
        <dbReference type="ARBA" id="ARBA00036671"/>
    </source>
</evidence>
<proteinExistence type="inferred from homology"/>
<keyword evidence="16" id="KW-1185">Reference proteome</keyword>
<evidence type="ECO:0000256" key="2">
    <source>
        <dbReference type="ARBA" id="ARBA00005194"/>
    </source>
</evidence>
<comment type="pathway">
    <text evidence="2">Lipid metabolism; fatty acid biosynthesis.</text>
</comment>
<dbReference type="PANTHER" id="PTHR11035:SF3">
    <property type="entry name" value="VERY-LONG-CHAIN (3R)-3-HYDROXYACYL-COA DEHYDRATASE"/>
    <property type="match status" value="1"/>
</dbReference>
<dbReference type="GO" id="GO:0030148">
    <property type="term" value="P:sphingolipid biosynthetic process"/>
    <property type="evidence" value="ECO:0007669"/>
    <property type="project" value="TreeGrafter"/>
</dbReference>
<accession>A0A9K3D489</accession>
<evidence type="ECO:0000313" key="15">
    <source>
        <dbReference type="EMBL" id="GIQ88546.1"/>
    </source>
</evidence>
<comment type="subcellular location">
    <subcellularLocation>
        <location evidence="1">Membrane</location>
        <topology evidence="1">Multi-pass membrane protein</topology>
    </subcellularLocation>
</comment>
<dbReference type="GO" id="GO:0030497">
    <property type="term" value="P:fatty acid elongation"/>
    <property type="evidence" value="ECO:0007669"/>
    <property type="project" value="TreeGrafter"/>
</dbReference>
<dbReference type="AlphaFoldDB" id="A0A9K3D489"/>
<keyword evidence="7" id="KW-0276">Fatty acid metabolism</keyword>
<name>A0A9K3D489_9EUKA</name>
<feature type="transmembrane region" description="Helical" evidence="14">
    <location>
        <begin position="72"/>
        <end position="90"/>
    </location>
</feature>
<dbReference type="GO" id="GO:0042761">
    <property type="term" value="P:very long-chain fatty acid biosynthetic process"/>
    <property type="evidence" value="ECO:0007669"/>
    <property type="project" value="TreeGrafter"/>
</dbReference>
<dbReference type="GO" id="GO:0005789">
    <property type="term" value="C:endoplasmic reticulum membrane"/>
    <property type="evidence" value="ECO:0007669"/>
    <property type="project" value="TreeGrafter"/>
</dbReference>
<feature type="transmembrane region" description="Helical" evidence="14">
    <location>
        <begin position="102"/>
        <end position="120"/>
    </location>
</feature>
<keyword evidence="10 14" id="KW-0472">Membrane</keyword>
<gene>
    <name evidence="15" type="ORF">KIPB_010820</name>
</gene>
<keyword evidence="5" id="KW-0444">Lipid biosynthesis</keyword>
<keyword evidence="11" id="KW-0275">Fatty acid biosynthesis</keyword>
<evidence type="ECO:0000256" key="14">
    <source>
        <dbReference type="SAM" id="Phobius"/>
    </source>
</evidence>
<comment type="catalytic activity">
    <reaction evidence="13">
        <text>a very-long-chain (3R)-3-hydroxyacyl-CoA = a very-long-chain (2E)-enoyl-CoA + H2O</text>
        <dbReference type="Rhea" id="RHEA:45812"/>
        <dbReference type="ChEBI" id="CHEBI:15377"/>
        <dbReference type="ChEBI" id="CHEBI:83728"/>
        <dbReference type="ChEBI" id="CHEBI:85440"/>
        <dbReference type="EC" id="4.2.1.134"/>
    </reaction>
</comment>
<protein>
    <recommendedName>
        <fullName evidence="4">very-long-chain (3R)-3-hydroxyacyl-CoA dehydratase</fullName>
        <ecNumber evidence="4">4.2.1.134</ecNumber>
    </recommendedName>
</protein>
<evidence type="ECO:0000313" key="16">
    <source>
        <dbReference type="Proteomes" id="UP000265618"/>
    </source>
</evidence>
<dbReference type="Proteomes" id="UP000265618">
    <property type="component" value="Unassembled WGS sequence"/>
</dbReference>
<evidence type="ECO:0000256" key="6">
    <source>
        <dbReference type="ARBA" id="ARBA00022692"/>
    </source>
</evidence>
<feature type="transmembrane region" description="Helical" evidence="14">
    <location>
        <begin position="42"/>
        <end position="60"/>
    </location>
</feature>
<evidence type="ECO:0000256" key="1">
    <source>
        <dbReference type="ARBA" id="ARBA00004141"/>
    </source>
</evidence>
<evidence type="ECO:0000256" key="5">
    <source>
        <dbReference type="ARBA" id="ARBA00022516"/>
    </source>
</evidence>
<dbReference type="InterPro" id="IPR007482">
    <property type="entry name" value="Tyr_Pase-like_PTPLA"/>
</dbReference>
<evidence type="ECO:0000256" key="11">
    <source>
        <dbReference type="ARBA" id="ARBA00023160"/>
    </source>
</evidence>
<evidence type="ECO:0000256" key="7">
    <source>
        <dbReference type="ARBA" id="ARBA00022832"/>
    </source>
</evidence>
<evidence type="ECO:0000256" key="12">
    <source>
        <dbReference type="ARBA" id="ARBA00023239"/>
    </source>
</evidence>
<dbReference type="PANTHER" id="PTHR11035">
    <property type="entry name" value="VERY-LONG-CHAIN (3R)-3-HYDROXYACYL-COA DEHYDRATASE"/>
    <property type="match status" value="1"/>
</dbReference>
<comment type="caution">
    <text evidence="15">The sequence shown here is derived from an EMBL/GenBank/DDBJ whole genome shotgun (WGS) entry which is preliminary data.</text>
</comment>
<dbReference type="Pfam" id="PF04387">
    <property type="entry name" value="PTPLA"/>
    <property type="match status" value="1"/>
</dbReference>
<evidence type="ECO:0000256" key="10">
    <source>
        <dbReference type="ARBA" id="ARBA00023136"/>
    </source>
</evidence>
<keyword evidence="8 14" id="KW-1133">Transmembrane helix</keyword>
<dbReference type="EC" id="4.2.1.134" evidence="4"/>
<feature type="transmembrane region" description="Helical" evidence="14">
    <location>
        <begin position="140"/>
        <end position="165"/>
    </location>
</feature>
<sequence>MGLTKSYLLTYNAAQFGIWSYAVFLTLKCIAQGNIDKVYAEAGLYVLIGQTLMIMDVVHAALKMIRSNPVTAFLQIVSRVYVCWAVMYPMTEDMGGFLRSPVVSSLYLAWGVTEMIRYSYYNLNMVNKVPYVLSWIRYNAFLPLYPIGVASEMFFVIGSGFVYMLHGDVHPDPLRVRMPNCLNASYSSSAQVCPPLM</sequence>
<evidence type="ECO:0000256" key="9">
    <source>
        <dbReference type="ARBA" id="ARBA00023098"/>
    </source>
</evidence>